<reference evidence="2" key="1">
    <citation type="journal article" date="2022" name="Int. J. Syst. Evol. Microbiol.">
        <title>Pseudomonas aegrilactucae sp. nov. and Pseudomonas morbosilactucae sp. nov., pathogens causing bacterial rot of lettuce in Japan.</title>
        <authorList>
            <person name="Sawada H."/>
            <person name="Fujikawa T."/>
            <person name="Satou M."/>
        </authorList>
    </citation>
    <scope>NUCLEOTIDE SEQUENCE</scope>
    <source>
        <strain evidence="2">0166_1</strain>
    </source>
</reference>
<dbReference type="InterPro" id="IPR036365">
    <property type="entry name" value="PGBD-like_sf"/>
</dbReference>
<dbReference type="InterPro" id="IPR036366">
    <property type="entry name" value="PGBDSf"/>
</dbReference>
<protein>
    <recommendedName>
        <fullName evidence="1">Peptidoglycan binding-like domain-containing protein</fullName>
    </recommendedName>
</protein>
<sequence length="339" mass="35925">MLLACLALAPAAGADDDPFAGNGMWIWQVPRAAGGDPAGIAERARAANIDTLFIKAAHGPAPWSQFSPELVAALKAEGLNVCGYQRLLGTSPTAEAAAAATAVTAGADCFVIDAEVELEGKYRQARTYMKSLRKRIGPDFPVGFTSFPYVSLHPLEPYSVFLGEGGATVNLPQIYWKAIGHSPSVAFARTVADNSVYGKPLAPIGQLYEGPRRSDVLSFRRLGLAYDVTGVSWWSWDSASTSGWAALTPRVGRPALPAAQPTYPTVRPGSRSDYVVWAKDHLRERGYTVTTDTRFDTTTRRAVQAFQADSGLAATGTLDPATWSALLSDDGGDTGASAG</sequence>
<evidence type="ECO:0000259" key="1">
    <source>
        <dbReference type="Pfam" id="PF01471"/>
    </source>
</evidence>
<dbReference type="SUPFAM" id="SSF47090">
    <property type="entry name" value="PGBD-like"/>
    <property type="match status" value="1"/>
</dbReference>
<dbReference type="KEGG" id="sbae:DSM104329_05031"/>
<dbReference type="AlphaFoldDB" id="A0A9E6Y332"/>
<name>A0A9E6Y332_9ACTN</name>
<gene>
    <name evidence="2" type="ORF">DSM104329_05031</name>
</gene>
<accession>A0A9E6Y332</accession>
<dbReference type="EMBL" id="CP087164">
    <property type="protein sequence ID" value="UGS38601.1"/>
    <property type="molecule type" value="Genomic_DNA"/>
</dbReference>
<proteinExistence type="predicted"/>
<dbReference type="Proteomes" id="UP001162834">
    <property type="component" value="Chromosome"/>
</dbReference>
<feature type="domain" description="Peptidoglycan binding-like" evidence="1">
    <location>
        <begin position="272"/>
        <end position="326"/>
    </location>
</feature>
<keyword evidence="3" id="KW-1185">Reference proteome</keyword>
<dbReference type="InterPro" id="IPR002477">
    <property type="entry name" value="Peptidoglycan-bd-like"/>
</dbReference>
<dbReference type="Pfam" id="PF01471">
    <property type="entry name" value="PG_binding_1"/>
    <property type="match status" value="1"/>
</dbReference>
<evidence type="ECO:0000313" key="2">
    <source>
        <dbReference type="EMBL" id="UGS38601.1"/>
    </source>
</evidence>
<organism evidence="2 3">
    <name type="scientific">Capillimicrobium parvum</name>
    <dbReference type="NCBI Taxonomy" id="2884022"/>
    <lineage>
        <taxon>Bacteria</taxon>
        <taxon>Bacillati</taxon>
        <taxon>Actinomycetota</taxon>
        <taxon>Thermoleophilia</taxon>
        <taxon>Solirubrobacterales</taxon>
        <taxon>Capillimicrobiaceae</taxon>
        <taxon>Capillimicrobium</taxon>
    </lineage>
</organism>
<dbReference type="Gene3D" id="1.10.101.10">
    <property type="entry name" value="PGBD-like superfamily/PGBD"/>
    <property type="match status" value="1"/>
</dbReference>
<evidence type="ECO:0000313" key="3">
    <source>
        <dbReference type="Proteomes" id="UP001162834"/>
    </source>
</evidence>